<keyword evidence="2" id="KW-1185">Reference proteome</keyword>
<name>A0A6J5ECT8_9BURK</name>
<dbReference type="Proteomes" id="UP000494363">
    <property type="component" value="Unassembled WGS sequence"/>
</dbReference>
<evidence type="ECO:0000313" key="2">
    <source>
        <dbReference type="Proteomes" id="UP000494363"/>
    </source>
</evidence>
<proteinExistence type="predicted"/>
<evidence type="ECO:0008006" key="3">
    <source>
        <dbReference type="Google" id="ProtNLM"/>
    </source>
</evidence>
<dbReference type="EMBL" id="CADIKH010000023">
    <property type="protein sequence ID" value="CAB3764073.1"/>
    <property type="molecule type" value="Genomic_DNA"/>
</dbReference>
<reference evidence="1 2" key="1">
    <citation type="submission" date="2020-04" db="EMBL/GenBank/DDBJ databases">
        <authorList>
            <person name="De Canck E."/>
        </authorList>
    </citation>
    <scope>NUCLEOTIDE SEQUENCE [LARGE SCALE GENOMIC DNA]</scope>
    <source>
        <strain evidence="1 2">LMG 29542</strain>
    </source>
</reference>
<evidence type="ECO:0000313" key="1">
    <source>
        <dbReference type="EMBL" id="CAB3764073.1"/>
    </source>
</evidence>
<sequence length="434" mass="44846">MQRINTPDGQFHAGDPSSGALGTIVTRDFMQSVQEELAAVPEAAGMTLDAAGANQPDNRQVLKAIRRLIQSPVVLADTGAANAYSAVNVPALTAETWADGFAQQVQIGHANTGPSTYAPDGLPTLPIYGMALQPLQGGELRAGGTAILVRMTIPGVNDGDPFCVLLDCYGGARQVATATEGWHAVQFGQVSGVVGEARNLKCVNDISGTSLTYTADEIVVESALGGLRYCLSNFNATVASGTTGLGGLDTGTELAPNSYYAIYAALKDDGSKGAFAQLEPANGATSVYTGVSPPGNVVATALISVWKTNGSAQFQSGFQRGRKIRFSQLAALTSTVPRTAWTPLSIAGIVPKCAVGISGWIGYLTTGLVATMNLFVAADANGNAYRQCSDSNSTGGSSSFELELIASQVLYYQAFIAGGGTYSAIDINISGYEI</sequence>
<protein>
    <recommendedName>
        <fullName evidence="3">Phage tail collar domain-containing protein</fullName>
    </recommendedName>
</protein>
<dbReference type="RefSeq" id="WP_175228891.1">
    <property type="nucleotide sequence ID" value="NZ_CADIKH010000023.1"/>
</dbReference>
<gene>
    <name evidence="1" type="ORF">LMG29542_04772</name>
</gene>
<accession>A0A6J5ECT8</accession>
<dbReference type="AlphaFoldDB" id="A0A6J5ECT8"/>
<organism evidence="1 2">
    <name type="scientific">Paraburkholderia humisilvae</name>
    <dbReference type="NCBI Taxonomy" id="627669"/>
    <lineage>
        <taxon>Bacteria</taxon>
        <taxon>Pseudomonadati</taxon>
        <taxon>Pseudomonadota</taxon>
        <taxon>Betaproteobacteria</taxon>
        <taxon>Burkholderiales</taxon>
        <taxon>Burkholderiaceae</taxon>
        <taxon>Paraburkholderia</taxon>
    </lineage>
</organism>